<dbReference type="EMBL" id="JAMXQV010000009">
    <property type="protein sequence ID" value="MCR6485103.1"/>
    <property type="molecule type" value="Genomic_DNA"/>
</dbReference>
<dbReference type="Proteomes" id="UP001144096">
    <property type="component" value="Unassembled WGS sequence"/>
</dbReference>
<evidence type="ECO:0000259" key="5">
    <source>
        <dbReference type="PROSITE" id="PS50931"/>
    </source>
</evidence>
<evidence type="ECO:0000256" key="1">
    <source>
        <dbReference type="ARBA" id="ARBA00009437"/>
    </source>
</evidence>
<dbReference type="InterPro" id="IPR005119">
    <property type="entry name" value="LysR_subst-bd"/>
</dbReference>
<dbReference type="PROSITE" id="PS50931">
    <property type="entry name" value="HTH_LYSR"/>
    <property type="match status" value="1"/>
</dbReference>
<dbReference type="FunFam" id="1.10.10.10:FF:000001">
    <property type="entry name" value="LysR family transcriptional regulator"/>
    <property type="match status" value="1"/>
</dbReference>
<comment type="similarity">
    <text evidence="1">Belongs to the LysR transcriptional regulatory family.</text>
</comment>
<evidence type="ECO:0000313" key="6">
    <source>
        <dbReference type="EMBL" id="MCR6485103.1"/>
    </source>
</evidence>
<evidence type="ECO:0000256" key="4">
    <source>
        <dbReference type="ARBA" id="ARBA00023163"/>
    </source>
</evidence>
<dbReference type="CDD" id="cd00090">
    <property type="entry name" value="HTH_ARSR"/>
    <property type="match status" value="1"/>
</dbReference>
<protein>
    <submittedName>
        <fullName evidence="6">LysR family transcriptional regulator</fullName>
    </submittedName>
</protein>
<dbReference type="RefSeq" id="WP_257921717.1">
    <property type="nucleotide sequence ID" value="NZ_JAMXQV010000009.1"/>
</dbReference>
<evidence type="ECO:0000313" key="7">
    <source>
        <dbReference type="Proteomes" id="UP001144096"/>
    </source>
</evidence>
<dbReference type="GO" id="GO:0032993">
    <property type="term" value="C:protein-DNA complex"/>
    <property type="evidence" value="ECO:0007669"/>
    <property type="project" value="TreeGrafter"/>
</dbReference>
<accession>A0A9X2ND30</accession>
<dbReference type="PANTHER" id="PTHR30346:SF29">
    <property type="entry name" value="LYSR SUBSTRATE-BINDING"/>
    <property type="match status" value="1"/>
</dbReference>
<feature type="domain" description="HTH lysR-type" evidence="5">
    <location>
        <begin position="2"/>
        <end position="59"/>
    </location>
</feature>
<dbReference type="InterPro" id="IPR036390">
    <property type="entry name" value="WH_DNA-bd_sf"/>
</dbReference>
<dbReference type="GO" id="GO:0003677">
    <property type="term" value="F:DNA binding"/>
    <property type="evidence" value="ECO:0007669"/>
    <property type="project" value="UniProtKB-KW"/>
</dbReference>
<keyword evidence="3" id="KW-0238">DNA-binding</keyword>
<dbReference type="InterPro" id="IPR036388">
    <property type="entry name" value="WH-like_DNA-bd_sf"/>
</dbReference>
<dbReference type="Gene3D" id="1.10.10.10">
    <property type="entry name" value="Winged helix-like DNA-binding domain superfamily/Winged helix DNA-binding domain"/>
    <property type="match status" value="1"/>
</dbReference>
<proteinExistence type="inferred from homology"/>
<keyword evidence="7" id="KW-1185">Reference proteome</keyword>
<keyword evidence="2" id="KW-0805">Transcription regulation</keyword>
<dbReference type="InterPro" id="IPR011991">
    <property type="entry name" value="ArsR-like_HTH"/>
</dbReference>
<sequence>MLDVTRLRVIDALSRLGSVTAAAKELHYTQPTVSHHLARLEAETGAQLLQRAGRGIRLTPAGQLLASRAAEILGRIDAADAELSAHVGLSAGRVRVAGFSSVIGSLIPRAVTALTGTYPGLEIGLTDTQPPEALELLRTGKIDVAIIFRYAETEPEPPDIRLHHLLDDPLYLLSTKPSQSLPGLRDAMWIAGCERCRGHLLSLCADAGFEPRIGYTSDDMVVMQALVVAGLGVATTPGLALRAHRIDGIEASELPDSHRHIYAATYGEPPDPPATTALLAALTEAAATIGSGPPRPRA</sequence>
<dbReference type="PANTHER" id="PTHR30346">
    <property type="entry name" value="TRANSCRIPTIONAL DUAL REGULATOR HCAR-RELATED"/>
    <property type="match status" value="1"/>
</dbReference>
<keyword evidence="4" id="KW-0804">Transcription</keyword>
<dbReference type="AlphaFoldDB" id="A0A9X2ND30"/>
<evidence type="ECO:0000256" key="2">
    <source>
        <dbReference type="ARBA" id="ARBA00023015"/>
    </source>
</evidence>
<evidence type="ECO:0000256" key="3">
    <source>
        <dbReference type="ARBA" id="ARBA00023125"/>
    </source>
</evidence>
<dbReference type="PRINTS" id="PR00039">
    <property type="entry name" value="HTHLYSR"/>
</dbReference>
<dbReference type="SUPFAM" id="SSF53850">
    <property type="entry name" value="Periplasmic binding protein-like II"/>
    <property type="match status" value="1"/>
</dbReference>
<dbReference type="Gene3D" id="3.40.190.10">
    <property type="entry name" value="Periplasmic binding protein-like II"/>
    <property type="match status" value="2"/>
</dbReference>
<reference evidence="6" key="1">
    <citation type="submission" date="2022-06" db="EMBL/GenBank/DDBJ databases">
        <title>Amycolatopsis iheyaensis sp. nov., a new species of the genus Amycolatopsis isolated from soil in Iheya island, Japan.</title>
        <authorList>
            <person name="Ngamcharungchit C."/>
            <person name="Kanto H."/>
            <person name="Take A."/>
            <person name="Intra B."/>
            <person name="Matsumoto A."/>
            <person name="Panbangred W."/>
            <person name="Inahashi Y."/>
        </authorList>
    </citation>
    <scope>NUCLEOTIDE SEQUENCE</scope>
    <source>
        <strain evidence="6">OK19-0408</strain>
    </source>
</reference>
<dbReference type="SUPFAM" id="SSF46785">
    <property type="entry name" value="Winged helix' DNA-binding domain"/>
    <property type="match status" value="1"/>
</dbReference>
<organism evidence="6 7">
    <name type="scientific">Amycolatopsis iheyensis</name>
    <dbReference type="NCBI Taxonomy" id="2945988"/>
    <lineage>
        <taxon>Bacteria</taxon>
        <taxon>Bacillati</taxon>
        <taxon>Actinomycetota</taxon>
        <taxon>Actinomycetes</taxon>
        <taxon>Pseudonocardiales</taxon>
        <taxon>Pseudonocardiaceae</taxon>
        <taxon>Amycolatopsis</taxon>
    </lineage>
</organism>
<name>A0A9X2ND30_9PSEU</name>
<dbReference type="InterPro" id="IPR000847">
    <property type="entry name" value="LysR_HTH_N"/>
</dbReference>
<dbReference type="GO" id="GO:0003700">
    <property type="term" value="F:DNA-binding transcription factor activity"/>
    <property type="evidence" value="ECO:0007669"/>
    <property type="project" value="InterPro"/>
</dbReference>
<comment type="caution">
    <text evidence="6">The sequence shown here is derived from an EMBL/GenBank/DDBJ whole genome shotgun (WGS) entry which is preliminary data.</text>
</comment>
<dbReference type="Pfam" id="PF00126">
    <property type="entry name" value="HTH_1"/>
    <property type="match status" value="1"/>
</dbReference>
<dbReference type="Pfam" id="PF03466">
    <property type="entry name" value="LysR_substrate"/>
    <property type="match status" value="1"/>
</dbReference>
<gene>
    <name evidence="6" type="ORF">M8542_19935</name>
</gene>